<dbReference type="AlphaFoldDB" id="A0A8B8C0W9"/>
<evidence type="ECO:0000256" key="1">
    <source>
        <dbReference type="ARBA" id="ARBA00023157"/>
    </source>
</evidence>
<dbReference type="PANTHER" id="PTHR46751">
    <property type="entry name" value="EPPIN"/>
    <property type="match status" value="1"/>
</dbReference>
<dbReference type="Proteomes" id="UP000694844">
    <property type="component" value="Chromosome 9"/>
</dbReference>
<dbReference type="PRINTS" id="PR00759">
    <property type="entry name" value="BASICPTASE"/>
</dbReference>
<dbReference type="GeneID" id="111115016"/>
<accession>A0A8B8C0W9</accession>
<protein>
    <submittedName>
        <fullName evidence="5">Kunitz-type serine protease inhibitor 4-like</fullName>
    </submittedName>
</protein>
<dbReference type="InterPro" id="IPR036880">
    <property type="entry name" value="Kunitz_BPTI_sf"/>
</dbReference>
<dbReference type="Gene3D" id="4.10.410.10">
    <property type="entry name" value="Pancreatic trypsin inhibitor Kunitz domain"/>
    <property type="match status" value="1"/>
</dbReference>
<evidence type="ECO:0000313" key="4">
    <source>
        <dbReference type="Proteomes" id="UP000694844"/>
    </source>
</evidence>
<keyword evidence="4" id="KW-1185">Reference proteome</keyword>
<dbReference type="PROSITE" id="PS50279">
    <property type="entry name" value="BPTI_KUNITZ_2"/>
    <property type="match status" value="1"/>
</dbReference>
<name>A0A8B8C0W9_CRAVI</name>
<keyword evidence="2" id="KW-0732">Signal</keyword>
<dbReference type="GO" id="GO:0005615">
    <property type="term" value="C:extracellular space"/>
    <property type="evidence" value="ECO:0007669"/>
    <property type="project" value="TreeGrafter"/>
</dbReference>
<evidence type="ECO:0000256" key="2">
    <source>
        <dbReference type="SAM" id="SignalP"/>
    </source>
</evidence>
<dbReference type="InterPro" id="IPR051388">
    <property type="entry name" value="Serpin_venom_toxin"/>
</dbReference>
<reference evidence="5" key="1">
    <citation type="submission" date="2025-08" db="UniProtKB">
        <authorList>
            <consortium name="RefSeq"/>
        </authorList>
    </citation>
    <scope>IDENTIFICATION</scope>
    <source>
        <tissue evidence="5">Whole sample</tissue>
    </source>
</reference>
<dbReference type="SUPFAM" id="SSF57362">
    <property type="entry name" value="BPTI-like"/>
    <property type="match status" value="1"/>
</dbReference>
<dbReference type="InterPro" id="IPR002223">
    <property type="entry name" value="Kunitz_BPTI"/>
</dbReference>
<dbReference type="PANTHER" id="PTHR46751:SF1">
    <property type="entry name" value="WAP FOUR-DISULFIDE CORE DOMAIN PROTEIN 6A"/>
    <property type="match status" value="1"/>
</dbReference>
<dbReference type="CDD" id="cd00109">
    <property type="entry name" value="Kunitz-type"/>
    <property type="match status" value="1"/>
</dbReference>
<keyword evidence="5" id="KW-0722">Serine protease inhibitor</keyword>
<gene>
    <name evidence="5" type="primary">LOC111115016</name>
</gene>
<feature type="signal peptide" evidence="2">
    <location>
        <begin position="1"/>
        <end position="21"/>
    </location>
</feature>
<keyword evidence="1" id="KW-1015">Disulfide bond</keyword>
<feature type="domain" description="BPTI/Kunitz inhibitor" evidence="3">
    <location>
        <begin position="33"/>
        <end position="83"/>
    </location>
</feature>
<proteinExistence type="predicted"/>
<evidence type="ECO:0000259" key="3">
    <source>
        <dbReference type="PROSITE" id="PS50279"/>
    </source>
</evidence>
<sequence>MINTSRIGLLLALAVLCVTAGQKNGSVPVRGPCGLPLDEGICAAICPRWYYDASVGCCLPFTYGCCGGNDNNFKTRQLCENVCSENNRVCLGTLCLLRPCSTQTCPNFPYAKCFRVCPCKSVWIHNGDDVSSRCDN</sequence>
<dbReference type="SMART" id="SM00131">
    <property type="entry name" value="KU"/>
    <property type="match status" value="1"/>
</dbReference>
<dbReference type="KEGG" id="cvn:111115016"/>
<dbReference type="GO" id="GO:0004867">
    <property type="term" value="F:serine-type endopeptidase inhibitor activity"/>
    <property type="evidence" value="ECO:0007669"/>
    <property type="project" value="UniProtKB-KW"/>
</dbReference>
<evidence type="ECO:0000313" key="5">
    <source>
        <dbReference type="RefSeq" id="XP_022309298.1"/>
    </source>
</evidence>
<feature type="chain" id="PRO_5034708629" evidence="2">
    <location>
        <begin position="22"/>
        <end position="136"/>
    </location>
</feature>
<dbReference type="Pfam" id="PF00014">
    <property type="entry name" value="Kunitz_BPTI"/>
    <property type="match status" value="1"/>
</dbReference>
<organism evidence="4 5">
    <name type="scientific">Crassostrea virginica</name>
    <name type="common">Eastern oyster</name>
    <dbReference type="NCBI Taxonomy" id="6565"/>
    <lineage>
        <taxon>Eukaryota</taxon>
        <taxon>Metazoa</taxon>
        <taxon>Spiralia</taxon>
        <taxon>Lophotrochozoa</taxon>
        <taxon>Mollusca</taxon>
        <taxon>Bivalvia</taxon>
        <taxon>Autobranchia</taxon>
        <taxon>Pteriomorphia</taxon>
        <taxon>Ostreida</taxon>
        <taxon>Ostreoidea</taxon>
        <taxon>Ostreidae</taxon>
        <taxon>Crassostrea</taxon>
    </lineage>
</organism>
<dbReference type="OrthoDB" id="5950222at2759"/>
<keyword evidence="5" id="KW-0646">Protease inhibitor</keyword>
<dbReference type="RefSeq" id="XP_022309298.1">
    <property type="nucleotide sequence ID" value="XM_022453590.1"/>
</dbReference>